<dbReference type="PANTHER" id="PTHR30347:SF9">
    <property type="entry name" value="MINICONDUCTANCE MECHANOSENSITIVE CHANNEL MSCM"/>
    <property type="match status" value="1"/>
</dbReference>
<sequence length="896" mass="95296">MRQLRRWTIALAAALLSPGLAAAQGHAAKPERAVVAQAPAGKADAKADAKADPKADPKADAKSGAQPAAGQPAAAEPAKEPAKPAPQTPISEQIKQIRAQLDAEKADLDQREQALTHRELNKDDLALLRDGIPAVADRLRQVIDQLGPRLDAAKERLTQLGPKPKEPEGADVAQERAQREAGVAEIDDTLRLARSLLVQSEQITDQISNRRRAAFTRALFERTDGLVSPNLWMRAASDLDRDLRALKSSVDESVAQVQRRGTPLNLFLLALAIGVSVALYIGRRHIAPRVGHRSSTDAQPTRYARVLAAWRVFLVGAVPAVLGSFLVGYTLDVTGLLPLRLLPAAHRIVASLAFVAVVEAMADALLSPDRPAWRLVAMTDATADRLNRLIIAIASVIAVGRTIEGLNEGISVSLPITIVTKGVFAAVVAVVLAEGLRRFAARAETDEACLGPYIATEATAGIGGPLRILGWIVVAAIGVSALVGYIALSSFLIDQLMWTAIAAALLYLAISSVDAVVSSALQDDSRIATALQANTGLRKRSLNQIAVLISGFVRVVLLTAAGVLLLASWGVDSTDIFAWAQAAFFGFTVGGVTISLSTIALAIGLFTLGLVITKAVQRWLENTYLPATDLDPGLRNSISTVSGYVGFLLTLALAFSYLGLSLEKLTIVAGALSVGIGFGLQSIVNNFVSGLLLLWERPIRVGDLVVIGDNEGYVRRISVRSTEIQTFDRSAVIVPNSNLISGVVKNRVRGDRTGRVTITVSVLRNQDPVHAAELIAGCAKAHPDVLKEPPPRVVFRKIGDPFLEFELVAMITDVGSQAKVQSDLNFAVFKTLSEGGLIPNLGPGSSIVTVQGLDAMQDAMGHIARMTNPAAFRPESPGEARPEPEAERRRTPETVP</sequence>
<dbReference type="Gene3D" id="1.10.287.1260">
    <property type="match status" value="1"/>
</dbReference>
<gene>
    <name evidence="14" type="ORF">A5481_01840</name>
</gene>
<feature type="transmembrane region" description="Helical" evidence="9">
    <location>
        <begin position="264"/>
        <end position="282"/>
    </location>
</feature>
<keyword evidence="10" id="KW-0732">Signal</keyword>
<dbReference type="InterPro" id="IPR010920">
    <property type="entry name" value="LSM_dom_sf"/>
</dbReference>
<feature type="domain" description="Mechanosensitive ion channel MscS" evidence="11">
    <location>
        <begin position="683"/>
        <end position="747"/>
    </location>
</feature>
<reference evidence="14 15" key="1">
    <citation type="submission" date="2016-04" db="EMBL/GenBank/DDBJ databases">
        <authorList>
            <person name="Evans L.H."/>
            <person name="Alamgir A."/>
            <person name="Owens N."/>
            <person name="Weber N.D."/>
            <person name="Virtaneva K."/>
            <person name="Barbian K."/>
            <person name="Babar A."/>
            <person name="Rosenke K."/>
        </authorList>
    </citation>
    <scope>NUCLEOTIDE SEQUENCE [LARGE SCALE GENOMIC DNA]</scope>
    <source>
        <strain evidence="14 15">PMB02</strain>
    </source>
</reference>
<feature type="transmembrane region" description="Helical" evidence="9">
    <location>
        <begin position="303"/>
        <end position="328"/>
    </location>
</feature>
<dbReference type="InterPro" id="IPR052702">
    <property type="entry name" value="MscS-like_channel"/>
</dbReference>
<keyword evidence="6 9" id="KW-0472">Membrane</keyword>
<protein>
    <submittedName>
        <fullName evidence="14">Mechanosensitive ion channel protein MscS</fullName>
    </submittedName>
</protein>
<dbReference type="InterPro" id="IPR006685">
    <property type="entry name" value="MscS_channel_2nd"/>
</dbReference>
<evidence type="ECO:0000256" key="2">
    <source>
        <dbReference type="ARBA" id="ARBA00008017"/>
    </source>
</evidence>
<evidence type="ECO:0000259" key="11">
    <source>
        <dbReference type="Pfam" id="PF00924"/>
    </source>
</evidence>
<evidence type="ECO:0000313" key="15">
    <source>
        <dbReference type="Proteomes" id="UP000078316"/>
    </source>
</evidence>
<dbReference type="SUPFAM" id="SSF82689">
    <property type="entry name" value="Mechanosensitive channel protein MscS (YggB), C-terminal domain"/>
    <property type="match status" value="1"/>
</dbReference>
<feature type="region of interest" description="Disordered" evidence="8">
    <location>
        <begin position="157"/>
        <end position="179"/>
    </location>
</feature>
<dbReference type="GO" id="GO:0005886">
    <property type="term" value="C:plasma membrane"/>
    <property type="evidence" value="ECO:0007669"/>
    <property type="project" value="UniProtKB-SubCell"/>
</dbReference>
<feature type="domain" description="DUF3772" evidence="12">
    <location>
        <begin position="190"/>
        <end position="250"/>
    </location>
</feature>
<accession>A0A179SLJ0</accession>
<evidence type="ECO:0000313" key="14">
    <source>
        <dbReference type="EMBL" id="OAS27363.1"/>
    </source>
</evidence>
<feature type="transmembrane region" description="Helical" evidence="9">
    <location>
        <begin position="641"/>
        <end position="660"/>
    </location>
</feature>
<keyword evidence="3" id="KW-1003">Cell membrane</keyword>
<dbReference type="STRING" id="427683.A5481_01840"/>
<feature type="signal peptide" evidence="10">
    <location>
        <begin position="1"/>
        <end position="23"/>
    </location>
</feature>
<evidence type="ECO:0000256" key="7">
    <source>
        <dbReference type="SAM" id="Coils"/>
    </source>
</evidence>
<feature type="transmembrane region" description="Helical" evidence="9">
    <location>
        <begin position="500"/>
        <end position="521"/>
    </location>
</feature>
<feature type="chain" id="PRO_5008106203" evidence="10">
    <location>
        <begin position="24"/>
        <end position="896"/>
    </location>
</feature>
<organism evidence="14 15">
    <name type="scientific">Methylobacterium platani</name>
    <dbReference type="NCBI Taxonomy" id="427683"/>
    <lineage>
        <taxon>Bacteria</taxon>
        <taxon>Pseudomonadati</taxon>
        <taxon>Pseudomonadota</taxon>
        <taxon>Alphaproteobacteria</taxon>
        <taxon>Hyphomicrobiales</taxon>
        <taxon>Methylobacteriaceae</taxon>
        <taxon>Methylobacterium</taxon>
    </lineage>
</organism>
<evidence type="ECO:0000256" key="9">
    <source>
        <dbReference type="SAM" id="Phobius"/>
    </source>
</evidence>
<feature type="transmembrane region" description="Helical" evidence="9">
    <location>
        <begin position="409"/>
        <end position="433"/>
    </location>
</feature>
<evidence type="ECO:0000256" key="4">
    <source>
        <dbReference type="ARBA" id="ARBA00022692"/>
    </source>
</evidence>
<dbReference type="RefSeq" id="WP_048435460.1">
    <property type="nucleotide sequence ID" value="NZ_LWHQ01000006.1"/>
</dbReference>
<dbReference type="AlphaFoldDB" id="A0A179SLJ0"/>
<dbReference type="SUPFAM" id="SSF82861">
    <property type="entry name" value="Mechanosensitive channel protein MscS (YggB), transmembrane region"/>
    <property type="match status" value="1"/>
</dbReference>
<dbReference type="Gene3D" id="3.30.70.100">
    <property type="match status" value="1"/>
</dbReference>
<name>A0A179SLJ0_9HYPH</name>
<evidence type="ECO:0000259" key="12">
    <source>
        <dbReference type="Pfam" id="PF12607"/>
    </source>
</evidence>
<feature type="compositionally biased region" description="Basic and acidic residues" evidence="8">
    <location>
        <begin position="43"/>
        <end position="61"/>
    </location>
</feature>
<evidence type="ECO:0000256" key="6">
    <source>
        <dbReference type="ARBA" id="ARBA00023136"/>
    </source>
</evidence>
<dbReference type="Pfam" id="PF12607">
    <property type="entry name" value="DUF3772"/>
    <property type="match status" value="1"/>
</dbReference>
<comment type="subcellular location">
    <subcellularLocation>
        <location evidence="1">Cell membrane</location>
        <topology evidence="1">Multi-pass membrane protein</topology>
    </subcellularLocation>
</comment>
<dbReference type="Pfam" id="PF00924">
    <property type="entry name" value="MS_channel_2nd"/>
    <property type="match status" value="1"/>
</dbReference>
<proteinExistence type="inferred from homology"/>
<dbReference type="OrthoDB" id="9799209at2"/>
<feature type="region of interest" description="Disordered" evidence="8">
    <location>
        <begin position="867"/>
        <end position="896"/>
    </location>
</feature>
<dbReference type="GO" id="GO:0008381">
    <property type="term" value="F:mechanosensitive monoatomic ion channel activity"/>
    <property type="evidence" value="ECO:0007669"/>
    <property type="project" value="UniProtKB-ARBA"/>
</dbReference>
<evidence type="ECO:0000256" key="1">
    <source>
        <dbReference type="ARBA" id="ARBA00004651"/>
    </source>
</evidence>
<keyword evidence="7" id="KW-0175">Coiled coil</keyword>
<dbReference type="InterPro" id="IPR049278">
    <property type="entry name" value="MS_channel_C"/>
</dbReference>
<keyword evidence="5 9" id="KW-1133">Transmembrane helix</keyword>
<feature type="transmembrane region" description="Helical" evidence="9">
    <location>
        <begin position="348"/>
        <end position="366"/>
    </location>
</feature>
<dbReference type="InterPro" id="IPR022249">
    <property type="entry name" value="DUF3772"/>
</dbReference>
<feature type="transmembrane region" description="Helical" evidence="9">
    <location>
        <begin position="579"/>
        <end position="612"/>
    </location>
</feature>
<dbReference type="EMBL" id="LWHQ01000006">
    <property type="protein sequence ID" value="OAS27363.1"/>
    <property type="molecule type" value="Genomic_DNA"/>
</dbReference>
<feature type="coiled-coil region" evidence="7">
    <location>
        <begin position="91"/>
        <end position="118"/>
    </location>
</feature>
<dbReference type="PANTHER" id="PTHR30347">
    <property type="entry name" value="POTASSIUM CHANNEL RELATED"/>
    <property type="match status" value="1"/>
</dbReference>
<feature type="compositionally biased region" description="Low complexity" evidence="8">
    <location>
        <begin position="62"/>
        <end position="76"/>
    </location>
</feature>
<evidence type="ECO:0000256" key="10">
    <source>
        <dbReference type="SAM" id="SignalP"/>
    </source>
</evidence>
<dbReference type="Pfam" id="PF21082">
    <property type="entry name" value="MS_channel_3rd"/>
    <property type="match status" value="1"/>
</dbReference>
<evidence type="ECO:0000256" key="8">
    <source>
        <dbReference type="SAM" id="MobiDB-lite"/>
    </source>
</evidence>
<evidence type="ECO:0000256" key="3">
    <source>
        <dbReference type="ARBA" id="ARBA00022475"/>
    </source>
</evidence>
<comment type="caution">
    <text evidence="14">The sequence shown here is derived from an EMBL/GenBank/DDBJ whole genome shotgun (WGS) entry which is preliminary data.</text>
</comment>
<feature type="domain" description="Mechanosensitive ion channel MscS C-terminal" evidence="13">
    <location>
        <begin position="756"/>
        <end position="836"/>
    </location>
</feature>
<dbReference type="InterPro" id="IPR011066">
    <property type="entry name" value="MscS_channel_C_sf"/>
</dbReference>
<dbReference type="Gene3D" id="2.30.30.60">
    <property type="match status" value="1"/>
</dbReference>
<dbReference type="Proteomes" id="UP000078316">
    <property type="component" value="Unassembled WGS sequence"/>
</dbReference>
<evidence type="ECO:0000259" key="13">
    <source>
        <dbReference type="Pfam" id="PF21082"/>
    </source>
</evidence>
<feature type="transmembrane region" description="Helical" evidence="9">
    <location>
        <begin position="386"/>
        <end position="403"/>
    </location>
</feature>
<dbReference type="InterPro" id="IPR011014">
    <property type="entry name" value="MscS_channel_TM-2"/>
</dbReference>
<feature type="region of interest" description="Disordered" evidence="8">
    <location>
        <begin position="21"/>
        <end position="89"/>
    </location>
</feature>
<feature type="compositionally biased region" description="Basic and acidic residues" evidence="8">
    <location>
        <begin position="876"/>
        <end position="896"/>
    </location>
</feature>
<dbReference type="SUPFAM" id="SSF50182">
    <property type="entry name" value="Sm-like ribonucleoproteins"/>
    <property type="match status" value="1"/>
</dbReference>
<feature type="transmembrane region" description="Helical" evidence="9">
    <location>
        <begin position="468"/>
        <end position="488"/>
    </location>
</feature>
<dbReference type="InterPro" id="IPR023408">
    <property type="entry name" value="MscS_beta-dom_sf"/>
</dbReference>
<keyword evidence="4 9" id="KW-0812">Transmembrane</keyword>
<comment type="similarity">
    <text evidence="2">Belongs to the MscS (TC 1.A.23) family.</text>
</comment>
<evidence type="ECO:0000256" key="5">
    <source>
        <dbReference type="ARBA" id="ARBA00022989"/>
    </source>
</evidence>
<feature type="transmembrane region" description="Helical" evidence="9">
    <location>
        <begin position="542"/>
        <end position="567"/>
    </location>
</feature>
<feature type="transmembrane region" description="Helical" evidence="9">
    <location>
        <begin position="666"/>
        <end position="695"/>
    </location>
</feature>